<proteinExistence type="inferred from homology"/>
<dbReference type="InterPro" id="IPR010310">
    <property type="entry name" value="T7SS_ESAT-6-like"/>
</dbReference>
<sequence>MGDKVKVSFGELEAASGSITSAAGQIQSQLDDLKQQVQKVMAEYTGDAAAAYQEAQGKWDRSAADLQAVLSSIGIAVRDASEAYAAAEGANARRW</sequence>
<dbReference type="NCBIfam" id="TIGR03930">
    <property type="entry name" value="WXG100_ESAT6"/>
    <property type="match status" value="1"/>
</dbReference>
<dbReference type="EMBL" id="JAXAVW010000015">
    <property type="protein sequence ID" value="MDX8032350.1"/>
    <property type="molecule type" value="Genomic_DNA"/>
</dbReference>
<dbReference type="RefSeq" id="WP_319967399.1">
    <property type="nucleotide sequence ID" value="NZ_JAXAVW010000015.1"/>
</dbReference>
<comment type="similarity">
    <text evidence="1">Belongs to the WXG100 family.</text>
</comment>
<accession>A0ABU4T2M0</accession>
<dbReference type="InterPro" id="IPR036689">
    <property type="entry name" value="ESAT-6-like_sf"/>
</dbReference>
<dbReference type="Proteomes" id="UP001285521">
    <property type="component" value="Unassembled WGS sequence"/>
</dbReference>
<dbReference type="Gene3D" id="1.10.287.1060">
    <property type="entry name" value="ESAT-6-like"/>
    <property type="match status" value="1"/>
</dbReference>
<evidence type="ECO:0000313" key="2">
    <source>
        <dbReference type="EMBL" id="MDX8032350.1"/>
    </source>
</evidence>
<comment type="caution">
    <text evidence="2">The sequence shown here is derived from an EMBL/GenBank/DDBJ whole genome shotgun (WGS) entry which is preliminary data.</text>
</comment>
<evidence type="ECO:0000256" key="1">
    <source>
        <dbReference type="RuleBase" id="RU362001"/>
    </source>
</evidence>
<protein>
    <recommendedName>
        <fullName evidence="1">ESAT-6-like protein</fullName>
    </recommendedName>
</protein>
<dbReference type="Pfam" id="PF06013">
    <property type="entry name" value="WXG100"/>
    <property type="match status" value="1"/>
</dbReference>
<reference evidence="2 3" key="1">
    <citation type="submission" date="2023-11" db="EMBL/GenBank/DDBJ databases">
        <title>Lentzea sokolovensis, sp. nov., Lentzea kristufkii, sp. nov., and Lentzea miocenensis, sp. nov., rare actinobacteria from Sokolov Coal Basin, Miocene lacustrine sediment, Czech Republic.</title>
        <authorList>
            <person name="Lara A."/>
            <person name="Kotroba L."/>
            <person name="Nouioui I."/>
            <person name="Neumann-Schaal M."/>
            <person name="Mast Y."/>
            <person name="Chronakova A."/>
        </authorList>
    </citation>
    <scope>NUCLEOTIDE SEQUENCE [LARGE SCALE GENOMIC DNA]</scope>
    <source>
        <strain evidence="2 3">BCCO 10_0856</strain>
    </source>
</reference>
<evidence type="ECO:0000313" key="3">
    <source>
        <dbReference type="Proteomes" id="UP001285521"/>
    </source>
</evidence>
<organism evidence="2 3">
    <name type="scientific">Lentzea miocenica</name>
    <dbReference type="NCBI Taxonomy" id="3095431"/>
    <lineage>
        <taxon>Bacteria</taxon>
        <taxon>Bacillati</taxon>
        <taxon>Actinomycetota</taxon>
        <taxon>Actinomycetes</taxon>
        <taxon>Pseudonocardiales</taxon>
        <taxon>Pseudonocardiaceae</taxon>
        <taxon>Lentzea</taxon>
    </lineage>
</organism>
<keyword evidence="3" id="KW-1185">Reference proteome</keyword>
<dbReference type="SUPFAM" id="SSF140453">
    <property type="entry name" value="EsxAB dimer-like"/>
    <property type="match status" value="1"/>
</dbReference>
<gene>
    <name evidence="2" type="ORF">SK803_19215</name>
</gene>
<name>A0ABU4T2M0_9PSEU</name>